<name>A0A238JE15_9RHOB</name>
<evidence type="ECO:0000313" key="2">
    <source>
        <dbReference type="Proteomes" id="UP000225972"/>
    </source>
</evidence>
<dbReference type="AlphaFoldDB" id="A0A238JE15"/>
<reference evidence="2" key="1">
    <citation type="submission" date="2017-05" db="EMBL/GenBank/DDBJ databases">
        <authorList>
            <person name="Rodrigo-Torres L."/>
            <person name="Arahal R. D."/>
            <person name="Lucena T."/>
        </authorList>
    </citation>
    <scope>NUCLEOTIDE SEQUENCE [LARGE SCALE GENOMIC DNA]</scope>
    <source>
        <strain evidence="2">CECT 8649</strain>
    </source>
</reference>
<dbReference type="Proteomes" id="UP000225972">
    <property type="component" value="Unassembled WGS sequence"/>
</dbReference>
<dbReference type="EMBL" id="FXXP01000002">
    <property type="protein sequence ID" value="SMX28633.1"/>
    <property type="molecule type" value="Genomic_DNA"/>
</dbReference>
<accession>A0A238JE15</accession>
<dbReference type="RefSeq" id="WP_306438021.1">
    <property type="nucleotide sequence ID" value="NZ_FXXP01000002.1"/>
</dbReference>
<proteinExistence type="predicted"/>
<dbReference type="InterPro" id="IPR010865">
    <property type="entry name" value="DUF1499"/>
</dbReference>
<keyword evidence="2" id="KW-1185">Reference proteome</keyword>
<evidence type="ECO:0000313" key="1">
    <source>
        <dbReference type="EMBL" id="SMX28633.1"/>
    </source>
</evidence>
<sequence>MVFFAILIVVLGGLGWIRFAPSDAAYWHVDPKVTTDQDLKDGVRRRLAGDEAVFTKLNDVIMNTPRTTVLAGSAADGHVTYVTRSLWFGFPDYTTVQRDGDVLEIWARLRFGSSDLGVNKARVDGWLNALAQMGT</sequence>
<dbReference type="Pfam" id="PF07386">
    <property type="entry name" value="DUF1499"/>
    <property type="match status" value="1"/>
</dbReference>
<organism evidence="1 2">
    <name type="scientific">Pelagimonas phthalicica</name>
    <dbReference type="NCBI Taxonomy" id="1037362"/>
    <lineage>
        <taxon>Bacteria</taxon>
        <taxon>Pseudomonadati</taxon>
        <taxon>Pseudomonadota</taxon>
        <taxon>Alphaproteobacteria</taxon>
        <taxon>Rhodobacterales</taxon>
        <taxon>Roseobacteraceae</taxon>
        <taxon>Pelagimonas</taxon>
    </lineage>
</organism>
<protein>
    <recommendedName>
        <fullName evidence="3">DUF1499 domain-containing protein</fullName>
    </recommendedName>
</protein>
<gene>
    <name evidence="1" type="ORF">TRP8649_02758</name>
</gene>
<evidence type="ECO:0008006" key="3">
    <source>
        <dbReference type="Google" id="ProtNLM"/>
    </source>
</evidence>